<gene>
    <name evidence="1" type="ORF">BO72DRAFT_25752</name>
</gene>
<dbReference type="EMBL" id="KZ824631">
    <property type="protein sequence ID" value="RAK79977.1"/>
    <property type="molecule type" value="Genomic_DNA"/>
</dbReference>
<evidence type="ECO:0000313" key="2">
    <source>
        <dbReference type="Proteomes" id="UP000249789"/>
    </source>
</evidence>
<name>A0A8G1RWE3_9EURO</name>
<organism evidence="1 2">
    <name type="scientific">Aspergillus fijiensis CBS 313.89</name>
    <dbReference type="NCBI Taxonomy" id="1448319"/>
    <lineage>
        <taxon>Eukaryota</taxon>
        <taxon>Fungi</taxon>
        <taxon>Dikarya</taxon>
        <taxon>Ascomycota</taxon>
        <taxon>Pezizomycotina</taxon>
        <taxon>Eurotiomycetes</taxon>
        <taxon>Eurotiomycetidae</taxon>
        <taxon>Eurotiales</taxon>
        <taxon>Aspergillaceae</taxon>
        <taxon>Aspergillus</taxon>
    </lineage>
</organism>
<proteinExistence type="predicted"/>
<reference evidence="1 2" key="1">
    <citation type="submission" date="2018-02" db="EMBL/GenBank/DDBJ databases">
        <title>The genomes of Aspergillus section Nigri reveals drivers in fungal speciation.</title>
        <authorList>
            <consortium name="DOE Joint Genome Institute"/>
            <person name="Vesth T.C."/>
            <person name="Nybo J."/>
            <person name="Theobald S."/>
            <person name="Brandl J."/>
            <person name="Frisvad J.C."/>
            <person name="Nielsen K.F."/>
            <person name="Lyhne E.K."/>
            <person name="Kogle M.E."/>
            <person name="Kuo A."/>
            <person name="Riley R."/>
            <person name="Clum A."/>
            <person name="Nolan M."/>
            <person name="Lipzen A."/>
            <person name="Salamov A."/>
            <person name="Henrissat B."/>
            <person name="Wiebenga A."/>
            <person name="De vries R.P."/>
            <person name="Grigoriev I.V."/>
            <person name="Mortensen U.H."/>
            <person name="Andersen M.R."/>
            <person name="Baker S.E."/>
        </authorList>
    </citation>
    <scope>NUCLEOTIDE SEQUENCE [LARGE SCALE GENOMIC DNA]</scope>
    <source>
        <strain evidence="1 2">CBS 313.89</strain>
    </source>
</reference>
<accession>A0A8G1RWE3</accession>
<sequence>MILRILDIVLAVGYYRGPLCLTWPALPEPQFVSQPQPRGVALGGWDSGQSPMGLEGCWIDGLYVWVNCKQHVGCMPDRSGAYYDLFLRLWVVCGLWMVVVEMDGGRMRWLWEGGDGAVAEPRSFHTH</sequence>
<protein>
    <submittedName>
        <fullName evidence="1">Uncharacterized protein</fullName>
    </submittedName>
</protein>
<dbReference type="VEuPathDB" id="FungiDB:BO72DRAFT_25752"/>
<dbReference type="Proteomes" id="UP000249789">
    <property type="component" value="Unassembled WGS sequence"/>
</dbReference>
<dbReference type="GeneID" id="63857435"/>
<keyword evidence="2" id="KW-1185">Reference proteome</keyword>
<evidence type="ECO:0000313" key="1">
    <source>
        <dbReference type="EMBL" id="RAK79977.1"/>
    </source>
</evidence>
<dbReference type="AlphaFoldDB" id="A0A8G1RWE3"/>
<dbReference type="RefSeq" id="XP_040803987.1">
    <property type="nucleotide sequence ID" value="XM_040940102.1"/>
</dbReference>